<dbReference type="Pfam" id="PF01464">
    <property type="entry name" value="SLT"/>
    <property type="match status" value="1"/>
</dbReference>
<dbReference type="RefSeq" id="WP_083459236.1">
    <property type="nucleotide sequence ID" value="NZ_LAQT01000027.1"/>
</dbReference>
<gene>
    <name evidence="2" type="ORF">WG78_16370</name>
</gene>
<evidence type="ECO:0000259" key="1">
    <source>
        <dbReference type="Pfam" id="PF01464"/>
    </source>
</evidence>
<dbReference type="Gene3D" id="1.10.530.10">
    <property type="match status" value="1"/>
</dbReference>
<dbReference type="InterPro" id="IPR023346">
    <property type="entry name" value="Lysozyme-like_dom_sf"/>
</dbReference>
<keyword evidence="3" id="KW-1185">Reference proteome</keyword>
<accession>A0A0N0GM21</accession>
<dbReference type="OrthoDB" id="1956004at2"/>
<comment type="caution">
    <text evidence="2">The sequence shown here is derived from an EMBL/GenBank/DDBJ whole genome shotgun (WGS) entry which is preliminary data.</text>
</comment>
<dbReference type="AlphaFoldDB" id="A0A0N0GM21"/>
<proteinExistence type="predicted"/>
<dbReference type="SUPFAM" id="SSF53955">
    <property type="entry name" value="Lysozyme-like"/>
    <property type="match status" value="1"/>
</dbReference>
<name>A0A0N0GM21_9NEIS</name>
<dbReference type="STRING" id="857265.WG78_16370"/>
<dbReference type="EMBL" id="LAQT01000027">
    <property type="protein sequence ID" value="KPC50646.1"/>
    <property type="molecule type" value="Genomic_DNA"/>
</dbReference>
<reference evidence="2 3" key="1">
    <citation type="submission" date="2015-07" db="EMBL/GenBank/DDBJ databases">
        <title>Draft genome sequence of the Amantichitinum ursilacus IGB-41, a new chitin-degrading bacterium.</title>
        <authorList>
            <person name="Kirstahler P."/>
            <person name="Guenther M."/>
            <person name="Grumaz C."/>
            <person name="Rupp S."/>
            <person name="Zibek S."/>
            <person name="Sohn K."/>
        </authorList>
    </citation>
    <scope>NUCLEOTIDE SEQUENCE [LARGE SCALE GENOMIC DNA]</scope>
    <source>
        <strain evidence="2 3">IGB-41</strain>
    </source>
</reference>
<evidence type="ECO:0000313" key="2">
    <source>
        <dbReference type="EMBL" id="KPC50646.1"/>
    </source>
</evidence>
<sequence>MLAWGKKVSSQFSDRVTQIGGNLGVDPNFLMACMAFESGESFSASVRNAAGSGAVGLIQFMPSTAQALGTNTDQLAAMSNVQQLDFVEKYFLPSKGRLQSLEDVYMAILWPAAIGKALDYVLFDKNDAAHPKRYIQNAGLDLDKNGQITKGETASKIRDKLSKGLLPDNAG</sequence>
<protein>
    <submittedName>
        <fullName evidence="2">Transglycosylase SLT domain protein</fullName>
    </submittedName>
</protein>
<evidence type="ECO:0000313" key="3">
    <source>
        <dbReference type="Proteomes" id="UP000037939"/>
    </source>
</evidence>
<feature type="domain" description="Transglycosylase SLT" evidence="1">
    <location>
        <begin position="22"/>
        <end position="73"/>
    </location>
</feature>
<dbReference type="PATRIC" id="fig|857265.3.peg.3353"/>
<dbReference type="InterPro" id="IPR008258">
    <property type="entry name" value="Transglycosylase_SLT_dom_1"/>
</dbReference>
<organism evidence="2 3">
    <name type="scientific">Amantichitinum ursilacus</name>
    <dbReference type="NCBI Taxonomy" id="857265"/>
    <lineage>
        <taxon>Bacteria</taxon>
        <taxon>Pseudomonadati</taxon>
        <taxon>Pseudomonadota</taxon>
        <taxon>Betaproteobacteria</taxon>
        <taxon>Neisseriales</taxon>
        <taxon>Chitinibacteraceae</taxon>
        <taxon>Amantichitinum</taxon>
    </lineage>
</organism>
<dbReference type="Proteomes" id="UP000037939">
    <property type="component" value="Unassembled WGS sequence"/>
</dbReference>